<name>A0A2P2MZS1_RHIMU</name>
<dbReference type="AlphaFoldDB" id="A0A2P2MZS1"/>
<proteinExistence type="predicted"/>
<dbReference type="EMBL" id="GGEC01055233">
    <property type="protein sequence ID" value="MBX35717.1"/>
    <property type="molecule type" value="Transcribed_RNA"/>
</dbReference>
<accession>A0A2P2MZS1</accession>
<sequence length="66" mass="7253">MAELPAVRQPVFGQSGCRDWASGELLVLHKFWRNEESFRGGGEEAISVSSPENNSRVLNAGGFFNL</sequence>
<reference evidence="1" key="1">
    <citation type="submission" date="2018-02" db="EMBL/GenBank/DDBJ databases">
        <title>Rhizophora mucronata_Transcriptome.</title>
        <authorList>
            <person name="Meera S.P."/>
            <person name="Sreeshan A."/>
            <person name="Augustine A."/>
        </authorList>
    </citation>
    <scope>NUCLEOTIDE SEQUENCE</scope>
    <source>
        <tissue evidence="1">Leaf</tissue>
    </source>
</reference>
<evidence type="ECO:0000313" key="1">
    <source>
        <dbReference type="EMBL" id="MBX35717.1"/>
    </source>
</evidence>
<organism evidence="1">
    <name type="scientific">Rhizophora mucronata</name>
    <name type="common">Asiatic mangrove</name>
    <dbReference type="NCBI Taxonomy" id="61149"/>
    <lineage>
        <taxon>Eukaryota</taxon>
        <taxon>Viridiplantae</taxon>
        <taxon>Streptophyta</taxon>
        <taxon>Embryophyta</taxon>
        <taxon>Tracheophyta</taxon>
        <taxon>Spermatophyta</taxon>
        <taxon>Magnoliopsida</taxon>
        <taxon>eudicotyledons</taxon>
        <taxon>Gunneridae</taxon>
        <taxon>Pentapetalae</taxon>
        <taxon>rosids</taxon>
        <taxon>fabids</taxon>
        <taxon>Malpighiales</taxon>
        <taxon>Rhizophoraceae</taxon>
        <taxon>Rhizophora</taxon>
    </lineage>
</organism>
<protein>
    <submittedName>
        <fullName evidence="1">Uncharacterized protein</fullName>
    </submittedName>
</protein>